<dbReference type="Pfam" id="PF08530">
    <property type="entry name" value="PepX_C"/>
    <property type="match status" value="1"/>
</dbReference>
<keyword evidence="5" id="KW-1185">Reference proteome</keyword>
<dbReference type="InterPro" id="IPR029058">
    <property type="entry name" value="AB_hydrolase_fold"/>
</dbReference>
<dbReference type="Gene3D" id="2.60.120.260">
    <property type="entry name" value="Galactose-binding domain-like"/>
    <property type="match status" value="1"/>
</dbReference>
<dbReference type="SUPFAM" id="SSF53474">
    <property type="entry name" value="alpha/beta-Hydrolases"/>
    <property type="match status" value="1"/>
</dbReference>
<dbReference type="HOGENOM" id="CLU_015590_4_0_1"/>
<protein>
    <recommendedName>
        <fullName evidence="3">Xaa-Pro dipeptidyl-peptidase C-terminal domain-containing protein</fullName>
    </recommendedName>
</protein>
<dbReference type="GeneID" id="19167087"/>
<organism evidence="4 5">
    <name type="scientific">Capronia epimyces CBS 606.96</name>
    <dbReference type="NCBI Taxonomy" id="1182542"/>
    <lineage>
        <taxon>Eukaryota</taxon>
        <taxon>Fungi</taxon>
        <taxon>Dikarya</taxon>
        <taxon>Ascomycota</taxon>
        <taxon>Pezizomycotina</taxon>
        <taxon>Eurotiomycetes</taxon>
        <taxon>Chaetothyriomycetidae</taxon>
        <taxon>Chaetothyriales</taxon>
        <taxon>Herpotrichiellaceae</taxon>
        <taxon>Capronia</taxon>
    </lineage>
</organism>
<dbReference type="InterPro" id="IPR005674">
    <property type="entry name" value="CocE/Ser_esterase"/>
</dbReference>
<sequence>MASKPGQKIRVDEHVPIPLSDGIVLSAQIWRPESSYATGTATSTPVPVPAILEYLPYRKRDYTAPRDALNHPYVASHGYACVRVDMRGTGDSEGLLHGEYLKQEQDDALEVLSWIAGQEWCTGSIGMIGISWGGFNGLQVAARRPAELKAVISLCSTDDRYGDDIHYMGGCLLVDNFLWGATMFSMNPLPPDPALVGDPKWRELWLARLEAGGLYMVDWHRHQRRDEFWTHASVGEDYSAIQCPVYLVGGWMDPYSNTIFRMLQHLQCPRKGLVGPWAHKYPNFAQPGPAIGFLQESVRWWDKWLKGVDTGIMDEPALRCYLQDTAPPQTHYDFRPGHWVAESVWPSPAVTSHPLGLAPGRLTDTDPQHEAVFSSPSPSPSPSTTSASGARGVDPPPQLLTISSPQTVGLASGRWCVFGLDADEPGDQRQEAGGSLVFDSEPVTSPIDLLGPVVLRLRVASDQANAVVAAVVSEVLPGGAATRISWGLLNLTHRNSHVDVEPLQPGRFYDVEIKLNELGQRLGVGSRLRLALSTSYFPTIWPSPEPTTLMIDCAASTLDLPVRRRPSPENPDPNPLDAQLPAFQPAVNGPPLNTHILRPARSSNKVVQDLNSGIVTVRLEEDAGKWESRESGWRFGSDQTIVCAVHPDDPLSARVEQHFRKEFGREGLDLAVAGWAKMAASKTYFLLTAHLEAWEQNEQIFVRDYDFAIPRDGV</sequence>
<dbReference type="AlphaFoldDB" id="W9YJP9"/>
<reference evidence="4 5" key="1">
    <citation type="submission" date="2013-03" db="EMBL/GenBank/DDBJ databases">
        <title>The Genome Sequence of Capronia epimyces CBS 606.96.</title>
        <authorList>
            <consortium name="The Broad Institute Genomics Platform"/>
            <person name="Cuomo C."/>
            <person name="de Hoog S."/>
            <person name="Gorbushina A."/>
            <person name="Walker B."/>
            <person name="Young S.K."/>
            <person name="Zeng Q."/>
            <person name="Gargeya S."/>
            <person name="Fitzgerald M."/>
            <person name="Haas B."/>
            <person name="Abouelleil A."/>
            <person name="Allen A.W."/>
            <person name="Alvarado L."/>
            <person name="Arachchi H.M."/>
            <person name="Berlin A.M."/>
            <person name="Chapman S.B."/>
            <person name="Gainer-Dewar J."/>
            <person name="Goldberg J."/>
            <person name="Griggs A."/>
            <person name="Gujja S."/>
            <person name="Hansen M."/>
            <person name="Howarth C."/>
            <person name="Imamovic A."/>
            <person name="Ireland A."/>
            <person name="Larimer J."/>
            <person name="McCowan C."/>
            <person name="Murphy C."/>
            <person name="Pearson M."/>
            <person name="Poon T.W."/>
            <person name="Priest M."/>
            <person name="Roberts A."/>
            <person name="Saif S."/>
            <person name="Shea T."/>
            <person name="Sisk P."/>
            <person name="Sykes S."/>
            <person name="Wortman J."/>
            <person name="Nusbaum C."/>
            <person name="Birren B."/>
        </authorList>
    </citation>
    <scope>NUCLEOTIDE SEQUENCE [LARGE SCALE GENOMIC DNA]</scope>
    <source>
        <strain evidence="4 5">CBS 606.96</strain>
    </source>
</reference>
<dbReference type="OrthoDB" id="416441at2759"/>
<accession>W9YJP9</accession>
<dbReference type="SUPFAM" id="SSF49785">
    <property type="entry name" value="Galactose-binding domain-like"/>
    <property type="match status" value="1"/>
</dbReference>
<gene>
    <name evidence="4" type="ORF">A1O3_02957</name>
</gene>
<dbReference type="EMBL" id="AMGY01000002">
    <property type="protein sequence ID" value="EXJ89890.1"/>
    <property type="molecule type" value="Genomic_DNA"/>
</dbReference>
<evidence type="ECO:0000256" key="2">
    <source>
        <dbReference type="SAM" id="MobiDB-lite"/>
    </source>
</evidence>
<proteinExistence type="predicted"/>
<evidence type="ECO:0000313" key="4">
    <source>
        <dbReference type="EMBL" id="EXJ89890.1"/>
    </source>
</evidence>
<dbReference type="eggNOG" id="ENOG502QSSF">
    <property type="taxonomic scope" value="Eukaryota"/>
</dbReference>
<dbReference type="SMART" id="SM00939">
    <property type="entry name" value="PepX_C"/>
    <property type="match status" value="1"/>
</dbReference>
<dbReference type="InterPro" id="IPR050585">
    <property type="entry name" value="Xaa-Pro_dipeptidyl-ppase/CocE"/>
</dbReference>
<dbReference type="STRING" id="1182542.W9YJP9"/>
<feature type="domain" description="Xaa-Pro dipeptidyl-peptidase C-terminal" evidence="3">
    <location>
        <begin position="298"/>
        <end position="577"/>
    </location>
</feature>
<dbReference type="Proteomes" id="UP000019478">
    <property type="component" value="Unassembled WGS sequence"/>
</dbReference>
<dbReference type="PANTHER" id="PTHR43056">
    <property type="entry name" value="PEPTIDASE S9 PROLYL OLIGOPEPTIDASE"/>
    <property type="match status" value="1"/>
</dbReference>
<dbReference type="Pfam" id="PF02129">
    <property type="entry name" value="Peptidase_S15"/>
    <property type="match status" value="1"/>
</dbReference>
<dbReference type="InterPro" id="IPR013736">
    <property type="entry name" value="Xaa-Pro_dipept_C"/>
</dbReference>
<dbReference type="Gene3D" id="3.40.50.1820">
    <property type="entry name" value="alpha/beta hydrolase"/>
    <property type="match status" value="1"/>
</dbReference>
<evidence type="ECO:0000313" key="5">
    <source>
        <dbReference type="Proteomes" id="UP000019478"/>
    </source>
</evidence>
<evidence type="ECO:0000259" key="3">
    <source>
        <dbReference type="SMART" id="SM00939"/>
    </source>
</evidence>
<dbReference type="InterPro" id="IPR000383">
    <property type="entry name" value="Xaa-Pro-like_dom"/>
</dbReference>
<dbReference type="RefSeq" id="XP_007731287.1">
    <property type="nucleotide sequence ID" value="XM_007733097.1"/>
</dbReference>
<feature type="region of interest" description="Disordered" evidence="2">
    <location>
        <begin position="355"/>
        <end position="399"/>
    </location>
</feature>
<evidence type="ECO:0000256" key="1">
    <source>
        <dbReference type="ARBA" id="ARBA00022801"/>
    </source>
</evidence>
<dbReference type="InterPro" id="IPR008979">
    <property type="entry name" value="Galactose-bd-like_sf"/>
</dbReference>
<dbReference type="NCBIfam" id="TIGR00976">
    <property type="entry name" value="CocE_NonD"/>
    <property type="match status" value="1"/>
</dbReference>
<dbReference type="GO" id="GO:0008239">
    <property type="term" value="F:dipeptidyl-peptidase activity"/>
    <property type="evidence" value="ECO:0007669"/>
    <property type="project" value="InterPro"/>
</dbReference>
<dbReference type="PANTHER" id="PTHR43056:SF10">
    <property type="entry name" value="COCE_NOND FAMILY, PUTATIVE (AFU_ORTHOLOGUE AFUA_7G00600)-RELATED"/>
    <property type="match status" value="1"/>
</dbReference>
<keyword evidence="1" id="KW-0378">Hydrolase</keyword>
<comment type="caution">
    <text evidence="4">The sequence shown here is derived from an EMBL/GenBank/DDBJ whole genome shotgun (WGS) entry which is preliminary data.</text>
</comment>
<name>W9YJP9_9EURO</name>